<feature type="compositionally biased region" description="Basic and acidic residues" evidence="1">
    <location>
        <begin position="11"/>
        <end position="20"/>
    </location>
</feature>
<organism evidence="2 3">
    <name type="scientific">Callorhinchus milii</name>
    <name type="common">Ghost shark</name>
    <dbReference type="NCBI Taxonomy" id="7868"/>
    <lineage>
        <taxon>Eukaryota</taxon>
        <taxon>Metazoa</taxon>
        <taxon>Chordata</taxon>
        <taxon>Craniata</taxon>
        <taxon>Vertebrata</taxon>
        <taxon>Chondrichthyes</taxon>
        <taxon>Holocephali</taxon>
        <taxon>Chimaeriformes</taxon>
        <taxon>Callorhinchidae</taxon>
        <taxon>Callorhinchus</taxon>
    </lineage>
</organism>
<dbReference type="InterPro" id="IPR008978">
    <property type="entry name" value="HSP20-like_chaperone"/>
</dbReference>
<feature type="region of interest" description="Disordered" evidence="1">
    <location>
        <begin position="1"/>
        <end position="22"/>
    </location>
</feature>
<reference evidence="2" key="4">
    <citation type="submission" date="2025-08" db="UniProtKB">
        <authorList>
            <consortium name="Ensembl"/>
        </authorList>
    </citation>
    <scope>IDENTIFICATION</scope>
</reference>
<evidence type="ECO:0000256" key="1">
    <source>
        <dbReference type="SAM" id="MobiDB-lite"/>
    </source>
</evidence>
<reference evidence="3" key="3">
    <citation type="journal article" date="2014" name="Nature">
        <title>Elephant shark genome provides unique insights into gnathostome evolution.</title>
        <authorList>
            <consortium name="International Elephant Shark Genome Sequencing Consortium"/>
            <person name="Venkatesh B."/>
            <person name="Lee A.P."/>
            <person name="Ravi V."/>
            <person name="Maurya A.K."/>
            <person name="Lian M.M."/>
            <person name="Swann J.B."/>
            <person name="Ohta Y."/>
            <person name="Flajnik M.F."/>
            <person name="Sutoh Y."/>
            <person name="Kasahara M."/>
            <person name="Hoon S."/>
            <person name="Gangu V."/>
            <person name="Roy S.W."/>
            <person name="Irimia M."/>
            <person name="Korzh V."/>
            <person name="Kondrychyn I."/>
            <person name="Lim Z.W."/>
            <person name="Tay B.H."/>
            <person name="Tohari S."/>
            <person name="Kong K.W."/>
            <person name="Ho S."/>
            <person name="Lorente-Galdos B."/>
            <person name="Quilez J."/>
            <person name="Marques-Bonet T."/>
            <person name="Raney B.J."/>
            <person name="Ingham P.W."/>
            <person name="Tay A."/>
            <person name="Hillier L.W."/>
            <person name="Minx P."/>
            <person name="Boehm T."/>
            <person name="Wilson R.K."/>
            <person name="Brenner S."/>
            <person name="Warren W.C."/>
        </authorList>
    </citation>
    <scope>NUCLEOTIDE SEQUENCE [LARGE SCALE GENOMIC DNA]</scope>
</reference>
<evidence type="ECO:0000313" key="3">
    <source>
        <dbReference type="Proteomes" id="UP000314986"/>
    </source>
</evidence>
<dbReference type="Ensembl" id="ENSCMIT00000008866.1">
    <property type="protein sequence ID" value="ENSCMIP00000008622.1"/>
    <property type="gene ID" value="ENSCMIG00000004621.1"/>
</dbReference>
<dbReference type="InParanoid" id="A0A4W3H0D5"/>
<name>A0A4W3H0D5_CALMI</name>
<dbReference type="AlphaFoldDB" id="A0A4W3H0D5"/>
<dbReference type="SUPFAM" id="SSF49764">
    <property type="entry name" value="HSP20-like chaperones"/>
    <property type="match status" value="1"/>
</dbReference>
<keyword evidence="3" id="KW-1185">Reference proteome</keyword>
<protein>
    <submittedName>
        <fullName evidence="2">Uncharacterized protein</fullName>
    </submittedName>
</protein>
<proteinExistence type="predicted"/>
<sequence length="81" mass="9163">MSPPPPPWTDQDSREKRSDRSVTLFMRKVEGKRAWPRLTKEKVKVRLPWVGHAWLHGLSDAPTTPPPTPALLFLLDVNAPG</sequence>
<reference evidence="3" key="2">
    <citation type="journal article" date="2007" name="PLoS Biol.">
        <title>Survey sequencing and comparative analysis of the elephant shark (Callorhinchus milii) genome.</title>
        <authorList>
            <person name="Venkatesh B."/>
            <person name="Kirkness E.F."/>
            <person name="Loh Y.H."/>
            <person name="Halpern A.L."/>
            <person name="Lee A.P."/>
            <person name="Johnson J."/>
            <person name="Dandona N."/>
            <person name="Viswanathan L.D."/>
            <person name="Tay A."/>
            <person name="Venter J.C."/>
            <person name="Strausberg R.L."/>
            <person name="Brenner S."/>
        </authorList>
    </citation>
    <scope>NUCLEOTIDE SEQUENCE [LARGE SCALE GENOMIC DNA]</scope>
</reference>
<evidence type="ECO:0000313" key="2">
    <source>
        <dbReference type="Ensembl" id="ENSCMIP00000008622.1"/>
    </source>
</evidence>
<accession>A0A4W3H0D5</accession>
<dbReference type="Proteomes" id="UP000314986">
    <property type="component" value="Unassembled WGS sequence"/>
</dbReference>
<reference evidence="3" key="1">
    <citation type="journal article" date="2006" name="Science">
        <title>Ancient noncoding elements conserved in the human genome.</title>
        <authorList>
            <person name="Venkatesh B."/>
            <person name="Kirkness E.F."/>
            <person name="Loh Y.H."/>
            <person name="Halpern A.L."/>
            <person name="Lee A.P."/>
            <person name="Johnson J."/>
            <person name="Dandona N."/>
            <person name="Viswanathan L.D."/>
            <person name="Tay A."/>
            <person name="Venter J.C."/>
            <person name="Strausberg R.L."/>
            <person name="Brenner S."/>
        </authorList>
    </citation>
    <scope>NUCLEOTIDE SEQUENCE [LARGE SCALE GENOMIC DNA]</scope>
</reference>
<reference evidence="2" key="5">
    <citation type="submission" date="2025-09" db="UniProtKB">
        <authorList>
            <consortium name="Ensembl"/>
        </authorList>
    </citation>
    <scope>IDENTIFICATION</scope>
</reference>